<keyword evidence="1" id="KW-0812">Transmembrane</keyword>
<dbReference type="Proteomes" id="UP001207654">
    <property type="component" value="Unassembled WGS sequence"/>
</dbReference>
<dbReference type="EMBL" id="JAPNKA010000001">
    <property type="protein sequence ID" value="MCY1073228.1"/>
    <property type="molecule type" value="Genomic_DNA"/>
</dbReference>
<evidence type="ECO:0000313" key="2">
    <source>
        <dbReference type="EMBL" id="MCY1073228.1"/>
    </source>
</evidence>
<comment type="caution">
    <text evidence="2">The sequence shown here is derived from an EMBL/GenBank/DDBJ whole genome shotgun (WGS) entry which is preliminary data.</text>
</comment>
<proteinExistence type="predicted"/>
<dbReference type="PANTHER" id="PTHR34989:SF1">
    <property type="entry name" value="PROTEIN HDED"/>
    <property type="match status" value="1"/>
</dbReference>
<feature type="transmembrane region" description="Helical" evidence="1">
    <location>
        <begin position="137"/>
        <end position="161"/>
    </location>
</feature>
<dbReference type="PANTHER" id="PTHR34989">
    <property type="entry name" value="PROTEIN HDED"/>
    <property type="match status" value="1"/>
</dbReference>
<keyword evidence="1" id="KW-1133">Transmembrane helix</keyword>
<keyword evidence="1" id="KW-0472">Membrane</keyword>
<name>A0ABT3ZUZ1_9BACT</name>
<dbReference type="InterPro" id="IPR005325">
    <property type="entry name" value="DUF308_memb"/>
</dbReference>
<organism evidence="2 3">
    <name type="scientific">Archangium lansingense</name>
    <dbReference type="NCBI Taxonomy" id="2995310"/>
    <lineage>
        <taxon>Bacteria</taxon>
        <taxon>Pseudomonadati</taxon>
        <taxon>Myxococcota</taxon>
        <taxon>Myxococcia</taxon>
        <taxon>Myxococcales</taxon>
        <taxon>Cystobacterineae</taxon>
        <taxon>Archangiaceae</taxon>
        <taxon>Archangium</taxon>
    </lineage>
</organism>
<sequence>MGLLLTLLGVVALGAVVLTSLVSVIFYGSMLVVAGAFEIVHAFRIRKKGEKGGPFVMFLLGGVLSIGVGLMLLARPDAGLLALTLLMAGYFFASGLFRGITSVADRYEGWGWDLAYGIVSVALGAIIFAQFPSSSMWALGIVVGVEILSRGISIMAGALAVRGVLRRQVHA</sequence>
<dbReference type="InterPro" id="IPR052712">
    <property type="entry name" value="Acid_resist_chaperone_HdeD"/>
</dbReference>
<evidence type="ECO:0000256" key="1">
    <source>
        <dbReference type="SAM" id="Phobius"/>
    </source>
</evidence>
<gene>
    <name evidence="2" type="ORF">OV287_01905</name>
</gene>
<accession>A0ABT3ZUZ1</accession>
<keyword evidence="3" id="KW-1185">Reference proteome</keyword>
<feature type="transmembrane region" description="Helical" evidence="1">
    <location>
        <begin position="112"/>
        <end position="131"/>
    </location>
</feature>
<evidence type="ECO:0000313" key="3">
    <source>
        <dbReference type="Proteomes" id="UP001207654"/>
    </source>
</evidence>
<protein>
    <submittedName>
        <fullName evidence="2">DUF308 domain-containing protein</fullName>
    </submittedName>
</protein>
<feature type="transmembrane region" description="Helical" evidence="1">
    <location>
        <begin position="80"/>
        <end position="100"/>
    </location>
</feature>
<dbReference type="Pfam" id="PF03729">
    <property type="entry name" value="DUF308"/>
    <property type="match status" value="1"/>
</dbReference>
<reference evidence="2 3" key="1">
    <citation type="submission" date="2022-11" db="EMBL/GenBank/DDBJ databases">
        <title>Minimal conservation of predation-associated metabolite biosynthetic gene clusters underscores biosynthetic potential of Myxococcota including descriptions for ten novel species: Archangium lansinium sp. nov., Myxococcus landrumus sp. nov., Nannocystis bai.</title>
        <authorList>
            <person name="Ahearne A."/>
            <person name="Stevens C."/>
            <person name="Phillips K."/>
        </authorList>
    </citation>
    <scope>NUCLEOTIDE SEQUENCE [LARGE SCALE GENOMIC DNA]</scope>
    <source>
        <strain evidence="2 3">MIWBW</strain>
    </source>
</reference>
<feature type="transmembrane region" description="Helical" evidence="1">
    <location>
        <begin position="55"/>
        <end position="74"/>
    </location>
</feature>